<reference evidence="1 2" key="1">
    <citation type="submission" date="2010-12" db="EMBL/GenBank/DDBJ databases">
        <title>Complete sequence of Ethanoligenens harbinense YUAN-3.</title>
        <authorList>
            <person name="Lucas S."/>
            <person name="Copeland A."/>
            <person name="Lapidus A."/>
            <person name="Cheng J.-F."/>
            <person name="Bruce D."/>
            <person name="Goodwin L."/>
            <person name="Pitluck S."/>
            <person name="Chertkov O."/>
            <person name="Misra M."/>
            <person name="Detter J.C."/>
            <person name="Han C."/>
            <person name="Tapia R."/>
            <person name="Land M."/>
            <person name="Hauser L."/>
            <person name="Jeffries C."/>
            <person name="Kyrpides N."/>
            <person name="Ivanova N."/>
            <person name="Mikhailova N."/>
            <person name="Wang A."/>
            <person name="Mouttaki H."/>
            <person name="He Z."/>
            <person name="Zhou J."/>
            <person name="Hemme C.L."/>
            <person name="Woyke T."/>
        </authorList>
    </citation>
    <scope>NUCLEOTIDE SEQUENCE [LARGE SCALE GENOMIC DNA]</scope>
    <source>
        <strain evidence="2">DSM 18485 / JCM 12961 / CGMCC 1.5033 / YUAN-3</strain>
    </source>
</reference>
<evidence type="ECO:0000313" key="2">
    <source>
        <dbReference type="Proteomes" id="UP000001551"/>
    </source>
</evidence>
<protein>
    <recommendedName>
        <fullName evidence="3">HK97 gp10 family phage protein</fullName>
    </recommendedName>
</protein>
<dbReference type="STRING" id="663278.Ethha_1592"/>
<evidence type="ECO:0008006" key="3">
    <source>
        <dbReference type="Google" id="ProtNLM"/>
    </source>
</evidence>
<dbReference type="KEGG" id="eha:Ethha_1592"/>
<name>E6U8A9_ETHHY</name>
<dbReference type="eggNOG" id="ENOG5032S0A">
    <property type="taxonomic scope" value="Bacteria"/>
</dbReference>
<dbReference type="EMBL" id="CP002400">
    <property type="protein sequence ID" value="ADU27128.1"/>
    <property type="molecule type" value="Genomic_DNA"/>
</dbReference>
<evidence type="ECO:0000313" key="1">
    <source>
        <dbReference type="EMBL" id="ADU27128.1"/>
    </source>
</evidence>
<dbReference type="Proteomes" id="UP000001551">
    <property type="component" value="Chromosome"/>
</dbReference>
<organism evidence="1 2">
    <name type="scientific">Ethanoligenens harbinense (strain DSM 18485 / JCM 12961 / CGMCC 1.5033 / YUAN-3)</name>
    <dbReference type="NCBI Taxonomy" id="663278"/>
    <lineage>
        <taxon>Bacteria</taxon>
        <taxon>Bacillati</taxon>
        <taxon>Bacillota</taxon>
        <taxon>Clostridia</taxon>
        <taxon>Eubacteriales</taxon>
        <taxon>Oscillospiraceae</taxon>
        <taxon>Ethanoligenens</taxon>
    </lineage>
</organism>
<keyword evidence="2" id="KW-1185">Reference proteome</keyword>
<sequence>MVSISLQSNALEQLKTALTRALAQTAEAILARERADAVIPMDSGRMQNRQTFVDAARARNGIVEIVTDAPQAARLYFHPTYHFRRDKNANARGEWWEPWISGSRRGEAAGLFALSVQTLAKEILR</sequence>
<accession>E6U8A9</accession>
<dbReference type="HOGENOM" id="CLU_122298_1_0_9"/>
<proteinExistence type="predicted"/>
<dbReference type="AlphaFoldDB" id="E6U8A9"/>
<dbReference type="RefSeq" id="WP_013485483.1">
    <property type="nucleotide sequence ID" value="NC_014828.1"/>
</dbReference>
<gene>
    <name evidence="1" type="ordered locus">Ethha_1592</name>
</gene>